<keyword evidence="4" id="KW-1185">Reference proteome</keyword>
<name>A0A0D3HGD1_9ORYZ</name>
<evidence type="ECO:0000313" key="3">
    <source>
        <dbReference type="EnsemblPlants" id="OBART10G17830.1"/>
    </source>
</evidence>
<organism evidence="3">
    <name type="scientific">Oryza barthii</name>
    <dbReference type="NCBI Taxonomy" id="65489"/>
    <lineage>
        <taxon>Eukaryota</taxon>
        <taxon>Viridiplantae</taxon>
        <taxon>Streptophyta</taxon>
        <taxon>Embryophyta</taxon>
        <taxon>Tracheophyta</taxon>
        <taxon>Spermatophyta</taxon>
        <taxon>Magnoliopsida</taxon>
        <taxon>Liliopsida</taxon>
        <taxon>Poales</taxon>
        <taxon>Poaceae</taxon>
        <taxon>BOP clade</taxon>
        <taxon>Oryzoideae</taxon>
        <taxon>Oryzeae</taxon>
        <taxon>Oryzinae</taxon>
        <taxon>Oryza</taxon>
    </lineage>
</organism>
<dbReference type="Proteomes" id="UP000026960">
    <property type="component" value="Chromosome 10"/>
</dbReference>
<reference evidence="3" key="1">
    <citation type="journal article" date="2009" name="Rice">
        <title>De Novo Next Generation Sequencing of Plant Genomes.</title>
        <authorList>
            <person name="Rounsley S."/>
            <person name="Marri P.R."/>
            <person name="Yu Y."/>
            <person name="He R."/>
            <person name="Sisneros N."/>
            <person name="Goicoechea J.L."/>
            <person name="Lee S.J."/>
            <person name="Angelova A."/>
            <person name="Kudrna D."/>
            <person name="Luo M."/>
            <person name="Affourtit J."/>
            <person name="Desany B."/>
            <person name="Knight J."/>
            <person name="Niazi F."/>
            <person name="Egholm M."/>
            <person name="Wing R.A."/>
        </authorList>
    </citation>
    <scope>NUCLEOTIDE SEQUENCE [LARGE SCALE GENOMIC DNA]</scope>
    <source>
        <strain evidence="3">cv. IRGC 105608</strain>
    </source>
</reference>
<dbReference type="Pfam" id="PF12274">
    <property type="entry name" value="DUF3615"/>
    <property type="match status" value="1"/>
</dbReference>
<feature type="region of interest" description="Disordered" evidence="1">
    <location>
        <begin position="47"/>
        <end position="85"/>
    </location>
</feature>
<dbReference type="Gramene" id="OBART10G17830.1">
    <property type="protein sequence ID" value="OBART10G17830.1"/>
    <property type="gene ID" value="OBART10G17830"/>
</dbReference>
<evidence type="ECO:0000256" key="1">
    <source>
        <dbReference type="SAM" id="MobiDB-lite"/>
    </source>
</evidence>
<dbReference type="InterPro" id="IPR022059">
    <property type="entry name" value="DUF3615"/>
</dbReference>
<accession>A0A0D3HGD1</accession>
<sequence>MWGKIRQEAEINTSSEENIRHSSARFDPLLALPFSVQSEQAILMDLNSVPGSDSDTSIPKIDDDSGGEYVGLQPLDNRDSTRSSPYKNDQELADAFIAACERYAKPFAEKWRLPEDLEKRKRQDECKMLKIPLRVYAKQKNMPPAELEIMELKEYTLFDEHGKVYAHYNFVVKDSDGTLTLFFAEVIVLGAKVGSWNLGIPLVLNIWVATLAATLTNGACLTKAVARAAERTTVDSETFILTLIW</sequence>
<reference evidence="3" key="2">
    <citation type="submission" date="2015-03" db="UniProtKB">
        <authorList>
            <consortium name="EnsemblPlants"/>
        </authorList>
    </citation>
    <scope>IDENTIFICATION</scope>
</reference>
<evidence type="ECO:0000259" key="2">
    <source>
        <dbReference type="Pfam" id="PF12274"/>
    </source>
</evidence>
<dbReference type="HOGENOM" id="CLU_086186_1_0_1"/>
<dbReference type="PaxDb" id="65489-OBART10G17830.1"/>
<dbReference type="EnsemblPlants" id="OBART10G17830.1">
    <property type="protein sequence ID" value="OBART10G17830.1"/>
    <property type="gene ID" value="OBART10G17830"/>
</dbReference>
<evidence type="ECO:0000313" key="4">
    <source>
        <dbReference type="Proteomes" id="UP000026960"/>
    </source>
</evidence>
<feature type="domain" description="DUF3615" evidence="2">
    <location>
        <begin position="133"/>
        <end position="186"/>
    </location>
</feature>
<dbReference type="AlphaFoldDB" id="A0A0D3HGD1"/>
<proteinExistence type="predicted"/>
<protein>
    <recommendedName>
        <fullName evidence="2">DUF3615 domain-containing protein</fullName>
    </recommendedName>
</protein>